<dbReference type="Pfam" id="PF00085">
    <property type="entry name" value="Thioredoxin"/>
    <property type="match status" value="1"/>
</dbReference>
<dbReference type="InterPro" id="IPR036249">
    <property type="entry name" value="Thioredoxin-like_sf"/>
</dbReference>
<sequence length="104" mass="11941">MKTISTFENLQYEINNNDKLLLFVMSDGCTICHADQPRVQSLVEDIDLPAVQITVNQMPEAAGQLSLFTSPVVILFKQGKEFHRQARIIDFEKLKRSMEQLKML</sequence>
<dbReference type="OrthoDB" id="411356at2"/>
<organism evidence="3 4">
    <name type="scientific">Staphylococcus condimenti</name>
    <dbReference type="NCBI Taxonomy" id="70255"/>
    <lineage>
        <taxon>Bacteria</taxon>
        <taxon>Bacillati</taxon>
        <taxon>Bacillota</taxon>
        <taxon>Bacilli</taxon>
        <taxon>Bacillales</taxon>
        <taxon>Staphylococcaceae</taxon>
        <taxon>Staphylococcus</taxon>
    </lineage>
</organism>
<evidence type="ECO:0000313" key="3">
    <source>
        <dbReference type="EMBL" id="RZI02243.1"/>
    </source>
</evidence>
<dbReference type="EMBL" id="RQTE01000113">
    <property type="protein sequence ID" value="RZI02243.1"/>
    <property type="molecule type" value="Genomic_DNA"/>
</dbReference>
<evidence type="ECO:0000313" key="5">
    <source>
        <dbReference type="Proteomes" id="UP000595942"/>
    </source>
</evidence>
<keyword evidence="5" id="KW-1185">Reference proteome</keyword>
<name>A0A143PA70_9STAP</name>
<protein>
    <submittedName>
        <fullName evidence="2 3">Thioredoxin</fullName>
    </submittedName>
</protein>
<proteinExistence type="predicted"/>
<dbReference type="EMBL" id="CP068073">
    <property type="protein sequence ID" value="QQS83209.1"/>
    <property type="molecule type" value="Genomic_DNA"/>
</dbReference>
<reference evidence="3 4" key="1">
    <citation type="submission" date="2018-11" db="EMBL/GenBank/DDBJ databases">
        <title>Genomic profiling of Staphylococcus species from a Poultry farm system in KwaZulu-Natal, South Africa.</title>
        <authorList>
            <person name="Amoako D.G."/>
            <person name="Somboro A.M."/>
            <person name="Abia A.L.K."/>
            <person name="Bester L.A."/>
            <person name="Essack S.Y."/>
        </authorList>
    </citation>
    <scope>NUCLEOTIDE SEQUENCE [LARGE SCALE GENOMIC DNA]</scope>
    <source>
        <strain evidence="3 4">SA11</strain>
    </source>
</reference>
<reference evidence="2 5" key="2">
    <citation type="submission" date="2021-01" db="EMBL/GenBank/DDBJ databases">
        <title>FDA dAtabase for Regulatory Grade micrObial Sequences (FDA-ARGOS): Supporting development and validation of Infectious Disease Dx tests.</title>
        <authorList>
            <person name="Sproer C."/>
            <person name="Gronow S."/>
            <person name="Severitt S."/>
            <person name="Schroder I."/>
            <person name="Tallon L."/>
            <person name="Sadzewicz L."/>
            <person name="Zhao X."/>
            <person name="Boylan J."/>
            <person name="Ott S."/>
            <person name="Bowen H."/>
            <person name="Vavikolanu K."/>
            <person name="Mehta A."/>
            <person name="Aluvathingal J."/>
            <person name="Nadendla S."/>
            <person name="Lowell S."/>
            <person name="Myers T."/>
            <person name="Yan Y."/>
            <person name="Sichtig H."/>
        </authorList>
    </citation>
    <scope>NUCLEOTIDE SEQUENCE [LARGE SCALE GENOMIC DNA]</scope>
    <source>
        <strain evidence="2 5">FDAARGOS_1148</strain>
    </source>
</reference>
<feature type="domain" description="Thioredoxin" evidence="1">
    <location>
        <begin position="7"/>
        <end position="98"/>
    </location>
</feature>
<gene>
    <name evidence="3" type="ORF">EIG99_06805</name>
    <name evidence="2" type="ORF">I6J05_02475</name>
</gene>
<dbReference type="RefSeq" id="WP_047131293.1">
    <property type="nucleotide sequence ID" value="NZ_CP015114.1"/>
</dbReference>
<dbReference type="InterPro" id="IPR013766">
    <property type="entry name" value="Thioredoxin_domain"/>
</dbReference>
<evidence type="ECO:0000259" key="1">
    <source>
        <dbReference type="Pfam" id="PF00085"/>
    </source>
</evidence>
<dbReference type="SUPFAM" id="SSF52833">
    <property type="entry name" value="Thioredoxin-like"/>
    <property type="match status" value="1"/>
</dbReference>
<dbReference type="Gene3D" id="3.40.30.10">
    <property type="entry name" value="Glutaredoxin"/>
    <property type="match status" value="1"/>
</dbReference>
<accession>A0A143PA70</accession>
<dbReference type="CDD" id="cd02947">
    <property type="entry name" value="TRX_family"/>
    <property type="match status" value="1"/>
</dbReference>
<evidence type="ECO:0000313" key="4">
    <source>
        <dbReference type="Proteomes" id="UP000293854"/>
    </source>
</evidence>
<dbReference type="KEGG" id="scv:A4G25_03245"/>
<dbReference type="AlphaFoldDB" id="A0A143PA70"/>
<evidence type="ECO:0000313" key="2">
    <source>
        <dbReference type="EMBL" id="QQS83209.1"/>
    </source>
</evidence>
<dbReference type="Proteomes" id="UP000293854">
    <property type="component" value="Unassembled WGS sequence"/>
</dbReference>
<dbReference type="GeneID" id="93726867"/>
<dbReference type="Proteomes" id="UP000595942">
    <property type="component" value="Chromosome"/>
</dbReference>